<dbReference type="PANTHER" id="PTHR43434">
    <property type="entry name" value="PHOSPHOGLYCOLATE PHOSPHATASE"/>
    <property type="match status" value="1"/>
</dbReference>
<name>A0A943ECG2_9FIRM</name>
<protein>
    <submittedName>
        <fullName evidence="1">HAD family hydrolase</fullName>
    </submittedName>
</protein>
<dbReference type="InterPro" id="IPR006549">
    <property type="entry name" value="HAD-SF_hydro_IIIA"/>
</dbReference>
<comment type="caution">
    <text evidence="1">The sequence shown here is derived from an EMBL/GenBank/DDBJ whole genome shotgun (WGS) entry which is preliminary data.</text>
</comment>
<dbReference type="InterPro" id="IPR041492">
    <property type="entry name" value="HAD_2"/>
</dbReference>
<gene>
    <name evidence="1" type="ORF">KHX13_00675</name>
</gene>
<sequence length="222" mass="24691">MKQYKAVIFDLDGTLLDTLADLGLSLNTILTRHGYGPQSLSAVRRYLGNGAERLCRLSLPKNVKDEEFQTLFKEFKAYYKDHCHIATKPYDGIADLLKGLQEQGIKTAIVSNKPDEAVRALRDDFFPAVTLAVGQKEDIPRKPSPLMVEKALHDLGIKKEDAVYIGDSEVDFETARRAAMDVILVSWGFRDRSELEALGKAVIVDTREALSAHLLGSVQKSD</sequence>
<dbReference type="SUPFAM" id="SSF56784">
    <property type="entry name" value="HAD-like"/>
    <property type="match status" value="1"/>
</dbReference>
<dbReference type="InterPro" id="IPR023214">
    <property type="entry name" value="HAD_sf"/>
</dbReference>
<dbReference type="Gene3D" id="3.40.50.1000">
    <property type="entry name" value="HAD superfamily/HAD-like"/>
    <property type="match status" value="1"/>
</dbReference>
<dbReference type="InterPro" id="IPR050155">
    <property type="entry name" value="HAD-like_hydrolase_sf"/>
</dbReference>
<dbReference type="EMBL" id="JAGZCZ010000001">
    <property type="protein sequence ID" value="MBS5518853.1"/>
    <property type="molecule type" value="Genomic_DNA"/>
</dbReference>
<dbReference type="Gene3D" id="1.10.150.240">
    <property type="entry name" value="Putative phosphatase, domain 2"/>
    <property type="match status" value="1"/>
</dbReference>
<keyword evidence="1" id="KW-0378">Hydrolase</keyword>
<dbReference type="SFLD" id="SFLDG01135">
    <property type="entry name" value="C1.5.6:_HAD__Beta-PGM__Phospha"/>
    <property type="match status" value="1"/>
</dbReference>
<dbReference type="SFLD" id="SFLDG01129">
    <property type="entry name" value="C1.5:_HAD__Beta-PGM__Phosphata"/>
    <property type="match status" value="1"/>
</dbReference>
<dbReference type="Proteomes" id="UP000754226">
    <property type="component" value="Unassembled WGS sequence"/>
</dbReference>
<dbReference type="PANTHER" id="PTHR43434:SF1">
    <property type="entry name" value="PHOSPHOGLYCOLATE PHOSPHATASE"/>
    <property type="match status" value="1"/>
</dbReference>
<dbReference type="PRINTS" id="PR00413">
    <property type="entry name" value="HADHALOGNASE"/>
</dbReference>
<dbReference type="SFLD" id="SFLDS00003">
    <property type="entry name" value="Haloacid_Dehalogenase"/>
    <property type="match status" value="1"/>
</dbReference>
<dbReference type="InterPro" id="IPR036412">
    <property type="entry name" value="HAD-like_sf"/>
</dbReference>
<reference evidence="1" key="1">
    <citation type="submission" date="2021-02" db="EMBL/GenBank/DDBJ databases">
        <title>Infant gut strain persistence is associated with maternal origin, phylogeny, and functional potential including surface adhesion and iron acquisition.</title>
        <authorList>
            <person name="Lou Y.C."/>
        </authorList>
    </citation>
    <scope>NUCLEOTIDE SEQUENCE</scope>
    <source>
        <strain evidence="1">L3_106_000M1_dasL3_106_000M1_concoct_15</strain>
    </source>
</reference>
<proteinExistence type="predicted"/>
<evidence type="ECO:0000313" key="2">
    <source>
        <dbReference type="Proteomes" id="UP000754226"/>
    </source>
</evidence>
<dbReference type="NCBIfam" id="TIGR01662">
    <property type="entry name" value="HAD-SF-IIIA"/>
    <property type="match status" value="1"/>
</dbReference>
<dbReference type="NCBIfam" id="TIGR01509">
    <property type="entry name" value="HAD-SF-IA-v3"/>
    <property type="match status" value="1"/>
</dbReference>
<accession>A0A943ECG2</accession>
<dbReference type="GO" id="GO:0005829">
    <property type="term" value="C:cytosol"/>
    <property type="evidence" value="ECO:0007669"/>
    <property type="project" value="TreeGrafter"/>
</dbReference>
<dbReference type="GO" id="GO:0006281">
    <property type="term" value="P:DNA repair"/>
    <property type="evidence" value="ECO:0007669"/>
    <property type="project" value="TreeGrafter"/>
</dbReference>
<organism evidence="1 2">
    <name type="scientific">Acidaminococcus intestini</name>
    <dbReference type="NCBI Taxonomy" id="187327"/>
    <lineage>
        <taxon>Bacteria</taxon>
        <taxon>Bacillati</taxon>
        <taxon>Bacillota</taxon>
        <taxon>Negativicutes</taxon>
        <taxon>Acidaminococcales</taxon>
        <taxon>Acidaminococcaceae</taxon>
        <taxon>Acidaminococcus</taxon>
    </lineage>
</organism>
<dbReference type="NCBIfam" id="TIGR01549">
    <property type="entry name" value="HAD-SF-IA-v1"/>
    <property type="match status" value="1"/>
</dbReference>
<dbReference type="InterPro" id="IPR023198">
    <property type="entry name" value="PGP-like_dom2"/>
</dbReference>
<dbReference type="InterPro" id="IPR006439">
    <property type="entry name" value="HAD-SF_hydro_IA"/>
</dbReference>
<evidence type="ECO:0000313" key="1">
    <source>
        <dbReference type="EMBL" id="MBS5518853.1"/>
    </source>
</evidence>
<dbReference type="Pfam" id="PF13419">
    <property type="entry name" value="HAD_2"/>
    <property type="match status" value="1"/>
</dbReference>
<dbReference type="GO" id="GO:0008967">
    <property type="term" value="F:phosphoglycolate phosphatase activity"/>
    <property type="evidence" value="ECO:0007669"/>
    <property type="project" value="TreeGrafter"/>
</dbReference>
<dbReference type="AlphaFoldDB" id="A0A943ECG2"/>